<comment type="cofactor">
    <cofactor evidence="6">
        <name>Zn(2+)</name>
        <dbReference type="ChEBI" id="CHEBI:29105"/>
    </cofactor>
    <text evidence="6">Binds 1 zinc ion.</text>
</comment>
<reference evidence="10" key="1">
    <citation type="submission" date="2016-10" db="EMBL/GenBank/DDBJ databases">
        <authorList>
            <person name="Varghese N."/>
            <person name="Submissions S."/>
        </authorList>
    </citation>
    <scope>NUCLEOTIDE SEQUENCE [LARGE SCALE GENOMIC DNA]</scope>
    <source>
        <strain evidence="10">CGMCC 1.6199</strain>
    </source>
</reference>
<evidence type="ECO:0000256" key="1">
    <source>
        <dbReference type="ARBA" id="ARBA00022670"/>
    </source>
</evidence>
<feature type="domain" description="Oligopeptidase F N-terminal" evidence="8">
    <location>
        <begin position="117"/>
        <end position="183"/>
    </location>
</feature>
<dbReference type="Pfam" id="PF08439">
    <property type="entry name" value="Peptidase_M3_N"/>
    <property type="match status" value="1"/>
</dbReference>
<dbReference type="Proteomes" id="UP000182347">
    <property type="component" value="Unassembled WGS sequence"/>
</dbReference>
<keyword evidence="4 6" id="KW-0862">Zinc</keyword>
<organism evidence="9 10">
    <name type="scientific">Sediminibacillus halophilus</name>
    <dbReference type="NCBI Taxonomy" id="482461"/>
    <lineage>
        <taxon>Bacteria</taxon>
        <taxon>Bacillati</taxon>
        <taxon>Bacillota</taxon>
        <taxon>Bacilli</taxon>
        <taxon>Bacillales</taxon>
        <taxon>Bacillaceae</taxon>
        <taxon>Sediminibacillus</taxon>
    </lineage>
</organism>
<dbReference type="RefSeq" id="WP_074600234.1">
    <property type="nucleotide sequence ID" value="NZ_FNHF01000004.1"/>
</dbReference>
<protein>
    <submittedName>
        <fullName evidence="9">Oligoendopeptidase, pepF/M3 family</fullName>
    </submittedName>
</protein>
<dbReference type="GO" id="GO:0004181">
    <property type="term" value="F:metallocarboxypeptidase activity"/>
    <property type="evidence" value="ECO:0007669"/>
    <property type="project" value="InterPro"/>
</dbReference>
<evidence type="ECO:0000259" key="8">
    <source>
        <dbReference type="Pfam" id="PF08439"/>
    </source>
</evidence>
<evidence type="ECO:0000256" key="5">
    <source>
        <dbReference type="ARBA" id="ARBA00023049"/>
    </source>
</evidence>
<evidence type="ECO:0000313" key="10">
    <source>
        <dbReference type="Proteomes" id="UP000182347"/>
    </source>
</evidence>
<accession>A0A1G9V6W7</accession>
<evidence type="ECO:0000259" key="7">
    <source>
        <dbReference type="Pfam" id="PF01432"/>
    </source>
</evidence>
<dbReference type="PANTHER" id="PTHR34217:SF1">
    <property type="entry name" value="CARBOXYPEPTIDASE 1"/>
    <property type="match status" value="1"/>
</dbReference>
<dbReference type="InterPro" id="IPR011977">
    <property type="entry name" value="Pept_M3B_clade3"/>
</dbReference>
<dbReference type="InterPro" id="IPR034006">
    <property type="entry name" value="M3B_PepF_2"/>
</dbReference>
<keyword evidence="10" id="KW-1185">Reference proteome</keyword>
<dbReference type="EMBL" id="FNHF01000004">
    <property type="protein sequence ID" value="SDM67899.1"/>
    <property type="molecule type" value="Genomic_DNA"/>
</dbReference>
<evidence type="ECO:0000256" key="6">
    <source>
        <dbReference type="RuleBase" id="RU003435"/>
    </source>
</evidence>
<dbReference type="InterPro" id="IPR042088">
    <property type="entry name" value="OligoPept_F_C"/>
</dbReference>
<dbReference type="InterPro" id="IPR001567">
    <property type="entry name" value="Pept_M3A_M3B_dom"/>
</dbReference>
<dbReference type="CDD" id="cd09607">
    <property type="entry name" value="M3B_PepF"/>
    <property type="match status" value="1"/>
</dbReference>
<dbReference type="InterPro" id="IPR013647">
    <property type="entry name" value="OligopepF_N_dom"/>
</dbReference>
<dbReference type="STRING" id="482461.SAMN05216244_3158"/>
<dbReference type="AlphaFoldDB" id="A0A1G9V6W7"/>
<dbReference type="GO" id="GO:0046872">
    <property type="term" value="F:metal ion binding"/>
    <property type="evidence" value="ECO:0007669"/>
    <property type="project" value="UniProtKB-UniRule"/>
</dbReference>
<evidence type="ECO:0000313" key="9">
    <source>
        <dbReference type="EMBL" id="SDM67899.1"/>
    </source>
</evidence>
<dbReference type="PANTHER" id="PTHR34217">
    <property type="entry name" value="METAL-DEPENDENT CARBOXYPEPTIDASE"/>
    <property type="match status" value="1"/>
</dbReference>
<dbReference type="Pfam" id="PF01432">
    <property type="entry name" value="Peptidase_M3"/>
    <property type="match status" value="1"/>
</dbReference>
<dbReference type="Gene3D" id="1.20.140.70">
    <property type="entry name" value="Oligopeptidase f, N-terminal domain"/>
    <property type="match status" value="1"/>
</dbReference>
<evidence type="ECO:0000256" key="4">
    <source>
        <dbReference type="ARBA" id="ARBA00022833"/>
    </source>
</evidence>
<sequence>MEETKYQEVWNLDSLFQGGSNSRSFQAHLEMLRIRLAKLENDLGNFTPSQAEDTSGRIVELLNQIGKVREYLSQATSFVTCILAQDSKEQTASSLQSELESISARFESATLSMKNNLAAIEEESWQEFLDKGRVSNYEFILKEWRRNGKARLSKKEESLLTNLTADWYHSWGGFYKALINDLTVQVSIDGEPNELSIGQAINLRSHPDEEVRKEAHEALEQTWAEKENLFARILNHIAGFRLQVYKKRGIEDVLEEPLRENQIQQETLHTMWRAVTNNKQPFTAYLNEKARILGKRKLEDSDFWAPISESKNKVSYQEAVDFIIKHLGRFGPELENFVRGAFEKGWIEAENRPNKSIVAFCAGFPLTEESRIFMTYGGTFKDVLTLTHELGHAFHNHAMKQVDGMNKQYPMSLAETASTFAEMVIFDAAIKAADSKEEKLFLLDEKLKRSVMNFMNIHSRFLFEGKFYQERKKGTISAGRLNELMEEALDKGYQGSLEGGSAHSWIWTPHFYITNSPFYNFPYTFGYLFSLGLYANAKEGGKSFEQAYLALLRDSGRMSTEQLAAKHLGEDITSETFWEKGLEMCRKDVEEFCHLSAMLF</sequence>
<feature type="domain" description="Peptidase M3A/M3B catalytic" evidence="7">
    <location>
        <begin position="203"/>
        <end position="580"/>
    </location>
</feature>
<evidence type="ECO:0000256" key="2">
    <source>
        <dbReference type="ARBA" id="ARBA00022723"/>
    </source>
</evidence>
<keyword evidence="2 6" id="KW-0479">Metal-binding</keyword>
<dbReference type="NCBIfam" id="TIGR02290">
    <property type="entry name" value="M3_fam_3"/>
    <property type="match status" value="1"/>
</dbReference>
<dbReference type="SUPFAM" id="SSF55486">
    <property type="entry name" value="Metalloproteases ('zincins'), catalytic domain"/>
    <property type="match status" value="1"/>
</dbReference>
<keyword evidence="3 6" id="KW-0378">Hydrolase</keyword>
<dbReference type="GO" id="GO:0006508">
    <property type="term" value="P:proteolysis"/>
    <property type="evidence" value="ECO:0007669"/>
    <property type="project" value="UniProtKB-KW"/>
</dbReference>
<name>A0A1G9V6W7_9BACI</name>
<comment type="similarity">
    <text evidence="6">Belongs to the peptidase M3 family.</text>
</comment>
<keyword evidence="5 6" id="KW-0482">Metalloprotease</keyword>
<evidence type="ECO:0000256" key="3">
    <source>
        <dbReference type="ARBA" id="ARBA00022801"/>
    </source>
</evidence>
<gene>
    <name evidence="9" type="ORF">SAMN05216244_3158</name>
</gene>
<keyword evidence="1 6" id="KW-0645">Protease</keyword>
<dbReference type="Gene3D" id="1.10.1370.20">
    <property type="entry name" value="Oligoendopeptidase f, C-terminal domain"/>
    <property type="match status" value="1"/>
</dbReference>
<dbReference type="InterPro" id="IPR001333">
    <property type="entry name" value="Peptidase_M32_Taq"/>
</dbReference>
<dbReference type="GO" id="GO:0004222">
    <property type="term" value="F:metalloendopeptidase activity"/>
    <property type="evidence" value="ECO:0007669"/>
    <property type="project" value="InterPro"/>
</dbReference>
<dbReference type="OrthoDB" id="9769691at2"/>
<proteinExistence type="inferred from homology"/>